<feature type="domain" description="Bromo" evidence="4">
    <location>
        <begin position="436"/>
        <end position="508"/>
    </location>
</feature>
<dbReference type="SUPFAM" id="SSF47370">
    <property type="entry name" value="Bromodomain"/>
    <property type="match status" value="2"/>
</dbReference>
<dbReference type="PANTHER" id="PTHR22880">
    <property type="entry name" value="FALZ-RELATED BROMODOMAIN-CONTAINING PROTEINS"/>
    <property type="match status" value="1"/>
</dbReference>
<dbReference type="EMBL" id="ML977146">
    <property type="protein sequence ID" value="KAF1988976.1"/>
    <property type="molecule type" value="Genomic_DNA"/>
</dbReference>
<evidence type="ECO:0000256" key="2">
    <source>
        <dbReference type="PROSITE-ProRule" id="PRU00035"/>
    </source>
</evidence>
<feature type="domain" description="NET" evidence="5">
    <location>
        <begin position="614"/>
        <end position="696"/>
    </location>
</feature>
<protein>
    <submittedName>
        <fullName evidence="6">Bromodomain-containing protein</fullName>
    </submittedName>
</protein>
<dbReference type="Pfam" id="PF17035">
    <property type="entry name" value="BET"/>
    <property type="match status" value="1"/>
</dbReference>
<feature type="compositionally biased region" description="Acidic residues" evidence="3">
    <location>
        <begin position="544"/>
        <end position="561"/>
    </location>
</feature>
<feature type="compositionally biased region" description="Basic and acidic residues" evidence="3">
    <location>
        <begin position="727"/>
        <end position="745"/>
    </location>
</feature>
<gene>
    <name evidence="6" type="ORF">K402DRAFT_411097</name>
</gene>
<dbReference type="SMART" id="SM00297">
    <property type="entry name" value="BROMO"/>
    <property type="match status" value="2"/>
</dbReference>
<accession>A0A6G1H6X9</accession>
<dbReference type="PROSITE" id="PS00633">
    <property type="entry name" value="BROMODOMAIN_1"/>
    <property type="match status" value="1"/>
</dbReference>
<feature type="compositionally biased region" description="Low complexity" evidence="3">
    <location>
        <begin position="135"/>
        <end position="144"/>
    </location>
</feature>
<dbReference type="GO" id="GO:0006338">
    <property type="term" value="P:chromatin remodeling"/>
    <property type="evidence" value="ECO:0007669"/>
    <property type="project" value="TreeGrafter"/>
</dbReference>
<dbReference type="GO" id="GO:0000785">
    <property type="term" value="C:chromatin"/>
    <property type="evidence" value="ECO:0007669"/>
    <property type="project" value="TreeGrafter"/>
</dbReference>
<evidence type="ECO:0000313" key="7">
    <source>
        <dbReference type="Proteomes" id="UP000800041"/>
    </source>
</evidence>
<evidence type="ECO:0000259" key="4">
    <source>
        <dbReference type="PROSITE" id="PS50014"/>
    </source>
</evidence>
<dbReference type="PRINTS" id="PR00503">
    <property type="entry name" value="BROMODOMAIN"/>
</dbReference>
<keyword evidence="1 2" id="KW-0103">Bromodomain</keyword>
<dbReference type="GO" id="GO:0006355">
    <property type="term" value="P:regulation of DNA-templated transcription"/>
    <property type="evidence" value="ECO:0007669"/>
    <property type="project" value="TreeGrafter"/>
</dbReference>
<dbReference type="InterPro" id="IPR038336">
    <property type="entry name" value="NET_sf"/>
</dbReference>
<proteinExistence type="predicted"/>
<reference evidence="6" key="1">
    <citation type="journal article" date="2020" name="Stud. Mycol.">
        <title>101 Dothideomycetes genomes: a test case for predicting lifestyles and emergence of pathogens.</title>
        <authorList>
            <person name="Haridas S."/>
            <person name="Albert R."/>
            <person name="Binder M."/>
            <person name="Bloem J."/>
            <person name="Labutti K."/>
            <person name="Salamov A."/>
            <person name="Andreopoulos B."/>
            <person name="Baker S."/>
            <person name="Barry K."/>
            <person name="Bills G."/>
            <person name="Bluhm B."/>
            <person name="Cannon C."/>
            <person name="Castanera R."/>
            <person name="Culley D."/>
            <person name="Daum C."/>
            <person name="Ezra D."/>
            <person name="Gonzalez J."/>
            <person name="Henrissat B."/>
            <person name="Kuo A."/>
            <person name="Liang C."/>
            <person name="Lipzen A."/>
            <person name="Lutzoni F."/>
            <person name="Magnuson J."/>
            <person name="Mondo S."/>
            <person name="Nolan M."/>
            <person name="Ohm R."/>
            <person name="Pangilinan J."/>
            <person name="Park H.-J."/>
            <person name="Ramirez L."/>
            <person name="Alfaro M."/>
            <person name="Sun H."/>
            <person name="Tritt A."/>
            <person name="Yoshinaga Y."/>
            <person name="Zwiers L.-H."/>
            <person name="Turgeon B."/>
            <person name="Goodwin S."/>
            <person name="Spatafora J."/>
            <person name="Crous P."/>
            <person name="Grigoriev I."/>
        </authorList>
    </citation>
    <scope>NUCLEOTIDE SEQUENCE</scope>
    <source>
        <strain evidence="6">CBS 113979</strain>
    </source>
</reference>
<dbReference type="InterPro" id="IPR018359">
    <property type="entry name" value="Bromodomain_CS"/>
</dbReference>
<dbReference type="InterPro" id="IPR050935">
    <property type="entry name" value="Bromo_chromatin_reader"/>
</dbReference>
<feature type="region of interest" description="Disordered" evidence="3">
    <location>
        <begin position="692"/>
        <end position="779"/>
    </location>
</feature>
<dbReference type="PANTHER" id="PTHR22880:SF225">
    <property type="entry name" value="BROMODOMAIN-CONTAINING PROTEIN BET-1-RELATED"/>
    <property type="match status" value="1"/>
</dbReference>
<evidence type="ECO:0000256" key="3">
    <source>
        <dbReference type="SAM" id="MobiDB-lite"/>
    </source>
</evidence>
<feature type="region of interest" description="Disordered" evidence="3">
    <location>
        <begin position="528"/>
        <end position="561"/>
    </location>
</feature>
<feature type="region of interest" description="Disordered" evidence="3">
    <location>
        <begin position="576"/>
        <end position="620"/>
    </location>
</feature>
<dbReference type="Pfam" id="PF00439">
    <property type="entry name" value="Bromodomain"/>
    <property type="match status" value="2"/>
</dbReference>
<dbReference type="GO" id="GO:0005634">
    <property type="term" value="C:nucleus"/>
    <property type="evidence" value="ECO:0007669"/>
    <property type="project" value="TreeGrafter"/>
</dbReference>
<dbReference type="InterPro" id="IPR027353">
    <property type="entry name" value="NET_dom"/>
</dbReference>
<evidence type="ECO:0000259" key="5">
    <source>
        <dbReference type="PROSITE" id="PS51525"/>
    </source>
</evidence>
<feature type="region of interest" description="Disordered" evidence="3">
    <location>
        <begin position="135"/>
        <end position="225"/>
    </location>
</feature>
<evidence type="ECO:0000313" key="6">
    <source>
        <dbReference type="EMBL" id="KAF1988976.1"/>
    </source>
</evidence>
<dbReference type="Proteomes" id="UP000800041">
    <property type="component" value="Unassembled WGS sequence"/>
</dbReference>
<feature type="region of interest" description="Disordered" evidence="3">
    <location>
        <begin position="1"/>
        <end position="105"/>
    </location>
</feature>
<dbReference type="Gene3D" id="1.20.920.10">
    <property type="entry name" value="Bromodomain-like"/>
    <property type="match status" value="2"/>
</dbReference>
<dbReference type="PROSITE" id="PS50014">
    <property type="entry name" value="BROMODOMAIN_2"/>
    <property type="match status" value="2"/>
</dbReference>
<keyword evidence="7" id="KW-1185">Reference proteome</keyword>
<dbReference type="OrthoDB" id="784962at2759"/>
<organism evidence="6 7">
    <name type="scientific">Aulographum hederae CBS 113979</name>
    <dbReference type="NCBI Taxonomy" id="1176131"/>
    <lineage>
        <taxon>Eukaryota</taxon>
        <taxon>Fungi</taxon>
        <taxon>Dikarya</taxon>
        <taxon>Ascomycota</taxon>
        <taxon>Pezizomycotina</taxon>
        <taxon>Dothideomycetes</taxon>
        <taxon>Pleosporomycetidae</taxon>
        <taxon>Aulographales</taxon>
        <taxon>Aulographaceae</taxon>
    </lineage>
</organism>
<evidence type="ECO:0000256" key="1">
    <source>
        <dbReference type="ARBA" id="ARBA00023117"/>
    </source>
</evidence>
<feature type="region of interest" description="Disordered" evidence="3">
    <location>
        <begin position="331"/>
        <end position="372"/>
    </location>
</feature>
<name>A0A6G1H6X9_9PEZI</name>
<feature type="compositionally biased region" description="Acidic residues" evidence="3">
    <location>
        <begin position="765"/>
        <end position="779"/>
    </location>
</feature>
<dbReference type="InterPro" id="IPR036427">
    <property type="entry name" value="Bromodomain-like_sf"/>
</dbReference>
<dbReference type="Gene3D" id="1.20.1270.220">
    <property type="match status" value="1"/>
</dbReference>
<feature type="compositionally biased region" description="Basic and acidic residues" evidence="3">
    <location>
        <begin position="166"/>
        <end position="180"/>
    </location>
</feature>
<dbReference type="AlphaFoldDB" id="A0A6G1H6X9"/>
<sequence>MTVPASVEQPTSDVRGTALPDDAPTFDGAAELTSPQSTDPVAPTEAPPAQETEVSSTPVAAIAQEAAVLPQIEGKKSTQESVVEGSVTEGAGHSMNNLSIQAQPAAMEDTVMENAQETEIQVPVQESVFEALPPLAAAAPLEAPTSGVVRQREEDTEDEGSAAKRQKTEEAITEQADFKMPDAPASQPEPALSNGAPDTVASQSFPEPSPPQEPRSYDTAPLKHNPQQKKFLADLLRKAKKVKFSTAFLAPVDPIALSIPSYPDVVKLPMDLTTMEKKLKEDSYEHVNAFWADFEQIVQNSVLFNGPNHAVTQSGNSLRAYMLKAMSMLPKSGQPAPVEPKKKAPPPPKQAARRESRAAAVRSPVEPTPTAAPTFALQDGLPLIRRDSTVDGRPKREIVRPPPKDLLYPASRPKKKKYALELKFCEHVMKQMYSKKHADYAFPFLHPVDPVALNIPQYHRVIKKPMDLSTIDRNLKSGVYATAKEFHADMHLMFDNCFKFNNSAEVVHKHGKQLQTAFDQIWSEKAQWMQDHAPTSEPASPGSEPDESDDDDDPDEDDDSPEAIQRKIAELTAKLIQQNGGSKSKKGKKKAAKADKPAKVKRSSNTHTLKVSTKPKAPKRIPKLSLDQKREVSDGIGMLSEEDMRKAVQIIRNGVPALRDVNDDELELDIDEIPDPVVYDLWTFVKKIIGPKPKYDDDDDDFEPPVGKAAKAAAAASTSRRKNKPMSAREQEEKIALMKELESKFTEAASGDSDNQSDGGMADAQESEPESEDSESEEE</sequence>
<dbReference type="PROSITE" id="PS51525">
    <property type="entry name" value="NET"/>
    <property type="match status" value="1"/>
</dbReference>
<dbReference type="InterPro" id="IPR001487">
    <property type="entry name" value="Bromodomain"/>
</dbReference>
<feature type="domain" description="Bromo" evidence="4">
    <location>
        <begin position="240"/>
        <end position="312"/>
    </location>
</feature>